<comment type="caution">
    <text evidence="7">The sequence shown here is derived from an EMBL/GenBank/DDBJ whole genome shotgun (WGS) entry which is preliminary data.</text>
</comment>
<dbReference type="GO" id="GO:0009055">
    <property type="term" value="F:electron transfer activity"/>
    <property type="evidence" value="ECO:0007669"/>
    <property type="project" value="InterPro"/>
</dbReference>
<dbReference type="PROSITE" id="PS51485">
    <property type="entry name" value="PHYTOCYANIN"/>
    <property type="match status" value="1"/>
</dbReference>
<dbReference type="AlphaFoldDB" id="A0A6A1UUS3"/>
<gene>
    <name evidence="7" type="ORF">CJ030_MR8G022218</name>
</gene>
<evidence type="ECO:0000313" key="7">
    <source>
        <dbReference type="EMBL" id="KAB1202810.1"/>
    </source>
</evidence>
<keyword evidence="5" id="KW-0732">Signal</keyword>
<dbReference type="Gene3D" id="2.60.40.420">
    <property type="entry name" value="Cupredoxins - blue copper proteins"/>
    <property type="match status" value="1"/>
</dbReference>
<dbReference type="OrthoDB" id="1916408at2759"/>
<reference evidence="7 8" key="1">
    <citation type="journal article" date="2019" name="Plant Biotechnol. J.">
        <title>The red bayberry genome and genetic basis of sex determination.</title>
        <authorList>
            <person name="Jia H.M."/>
            <person name="Jia H.J."/>
            <person name="Cai Q.L."/>
            <person name="Wang Y."/>
            <person name="Zhao H.B."/>
            <person name="Yang W.F."/>
            <person name="Wang G.Y."/>
            <person name="Li Y.H."/>
            <person name="Zhan D.L."/>
            <person name="Shen Y.T."/>
            <person name="Niu Q.F."/>
            <person name="Chang L."/>
            <person name="Qiu J."/>
            <person name="Zhao L."/>
            <person name="Xie H.B."/>
            <person name="Fu W.Y."/>
            <person name="Jin J."/>
            <person name="Li X.W."/>
            <person name="Jiao Y."/>
            <person name="Zhou C.C."/>
            <person name="Tu T."/>
            <person name="Chai C.Y."/>
            <person name="Gao J.L."/>
            <person name="Fan L.J."/>
            <person name="van de Weg E."/>
            <person name="Wang J.Y."/>
            <person name="Gao Z.S."/>
        </authorList>
    </citation>
    <scope>NUCLEOTIDE SEQUENCE [LARGE SCALE GENOMIC DNA]</scope>
    <source>
        <tissue evidence="7">Leaves</tissue>
    </source>
</reference>
<feature type="domain" description="Phytocyanin" evidence="6">
    <location>
        <begin position="25"/>
        <end position="127"/>
    </location>
</feature>
<evidence type="ECO:0000256" key="5">
    <source>
        <dbReference type="SAM" id="SignalP"/>
    </source>
</evidence>
<dbReference type="PROSITE" id="PS51257">
    <property type="entry name" value="PROKAR_LIPOPROTEIN"/>
    <property type="match status" value="1"/>
</dbReference>
<dbReference type="InterPro" id="IPR008972">
    <property type="entry name" value="Cupredoxin"/>
</dbReference>
<proteinExistence type="predicted"/>
<keyword evidence="8" id="KW-1185">Reference proteome</keyword>
<dbReference type="SUPFAM" id="SSF49503">
    <property type="entry name" value="Cupredoxins"/>
    <property type="match status" value="1"/>
</dbReference>
<name>A0A6A1UUS3_9ROSI</name>
<feature type="chain" id="PRO_5025409208" evidence="5">
    <location>
        <begin position="25"/>
        <end position="226"/>
    </location>
</feature>
<dbReference type="InterPro" id="IPR039391">
    <property type="entry name" value="Phytocyanin-like"/>
</dbReference>
<evidence type="ECO:0000256" key="3">
    <source>
        <dbReference type="ARBA" id="ARBA00023157"/>
    </source>
</evidence>
<keyword evidence="3" id="KW-1015">Disulfide bond</keyword>
<dbReference type="CDD" id="cd13920">
    <property type="entry name" value="Stellacyanin"/>
    <property type="match status" value="1"/>
</dbReference>
<dbReference type="PROSITE" id="PS00196">
    <property type="entry name" value="COPPER_BLUE"/>
    <property type="match status" value="1"/>
</dbReference>
<keyword evidence="4" id="KW-0325">Glycoprotein</keyword>
<dbReference type="Pfam" id="PF02298">
    <property type="entry name" value="Cu_bind_like"/>
    <property type="match status" value="1"/>
</dbReference>
<feature type="signal peptide" evidence="5">
    <location>
        <begin position="1"/>
        <end position="24"/>
    </location>
</feature>
<dbReference type="GO" id="GO:0005886">
    <property type="term" value="C:plasma membrane"/>
    <property type="evidence" value="ECO:0007669"/>
    <property type="project" value="TreeGrafter"/>
</dbReference>
<evidence type="ECO:0000256" key="4">
    <source>
        <dbReference type="ARBA" id="ARBA00023180"/>
    </source>
</evidence>
<organism evidence="7 8">
    <name type="scientific">Morella rubra</name>
    <name type="common">Chinese bayberry</name>
    <dbReference type="NCBI Taxonomy" id="262757"/>
    <lineage>
        <taxon>Eukaryota</taxon>
        <taxon>Viridiplantae</taxon>
        <taxon>Streptophyta</taxon>
        <taxon>Embryophyta</taxon>
        <taxon>Tracheophyta</taxon>
        <taxon>Spermatophyta</taxon>
        <taxon>Magnoliopsida</taxon>
        <taxon>eudicotyledons</taxon>
        <taxon>Gunneridae</taxon>
        <taxon>Pentapetalae</taxon>
        <taxon>rosids</taxon>
        <taxon>fabids</taxon>
        <taxon>Fagales</taxon>
        <taxon>Myricaceae</taxon>
        <taxon>Morella</taxon>
    </lineage>
</organism>
<sequence length="226" mass="25087">MAKVHLLLFMAAAIGCFMMGSVSAMTHIVGGGHGWRVPDNATFFKEWAKPRTFGVGDRLVFPYRPGSNNVVVVNKEDFEVCGQKNVINMYYNGPTILNLTATGNYYYYCGIGKHCEVGQKLHIKVVKGEGSSGTPFVLNVLHTLDTSTAPAPALHNTIISNQYPKFWHGFWFSSFLVFNIVRLKSYLKAIYSCLSMCVGSVSSKCQSWRPKIGVCCTILSLVIRRL</sequence>
<dbReference type="PANTHER" id="PTHR33021">
    <property type="entry name" value="BLUE COPPER PROTEIN"/>
    <property type="match status" value="1"/>
</dbReference>
<dbReference type="EMBL" id="RXIC02000026">
    <property type="protein sequence ID" value="KAB1202810.1"/>
    <property type="molecule type" value="Genomic_DNA"/>
</dbReference>
<dbReference type="FunFam" id="2.60.40.420:FF:000034">
    <property type="entry name" value="Cupredoxin superfamily protein"/>
    <property type="match status" value="1"/>
</dbReference>
<keyword evidence="1" id="KW-0479">Metal-binding</keyword>
<dbReference type="PANTHER" id="PTHR33021:SF264">
    <property type="entry name" value="OS05G0570900 PROTEIN"/>
    <property type="match status" value="1"/>
</dbReference>
<dbReference type="InterPro" id="IPR028871">
    <property type="entry name" value="BlueCu_1_BS"/>
</dbReference>
<evidence type="ECO:0000256" key="2">
    <source>
        <dbReference type="ARBA" id="ARBA00023008"/>
    </source>
</evidence>
<evidence type="ECO:0000313" key="8">
    <source>
        <dbReference type="Proteomes" id="UP000516437"/>
    </source>
</evidence>
<dbReference type="GO" id="GO:0046872">
    <property type="term" value="F:metal ion binding"/>
    <property type="evidence" value="ECO:0007669"/>
    <property type="project" value="UniProtKB-KW"/>
</dbReference>
<keyword evidence="2" id="KW-0186">Copper</keyword>
<dbReference type="InterPro" id="IPR003245">
    <property type="entry name" value="Phytocyanin_dom"/>
</dbReference>
<evidence type="ECO:0000259" key="6">
    <source>
        <dbReference type="PROSITE" id="PS51485"/>
    </source>
</evidence>
<protein>
    <submittedName>
        <fullName evidence="7">Umecyanin</fullName>
    </submittedName>
</protein>
<accession>A0A6A1UUS3</accession>
<dbReference type="Proteomes" id="UP000516437">
    <property type="component" value="Chromosome 8"/>
</dbReference>
<evidence type="ECO:0000256" key="1">
    <source>
        <dbReference type="ARBA" id="ARBA00022723"/>
    </source>
</evidence>